<evidence type="ECO:0000313" key="11">
    <source>
        <dbReference type="Proteomes" id="UP001642464"/>
    </source>
</evidence>
<dbReference type="Gene3D" id="2.40.110.10">
    <property type="entry name" value="Butyryl-CoA Dehydrogenase, subunit A, domain 2"/>
    <property type="match status" value="1"/>
</dbReference>
<dbReference type="InterPro" id="IPR046373">
    <property type="entry name" value="Acyl-CoA_Oxase/DH_mid-dom_sf"/>
</dbReference>
<evidence type="ECO:0000259" key="9">
    <source>
        <dbReference type="Pfam" id="PF02771"/>
    </source>
</evidence>
<sequence>MRLLNAIASNYKSASRVLMEYVDNSIDSGFALRREDTQAGVNVHMDVDPKRQRIWVRDKCGGMDGVELGRLINGIGNSQKMLSADQNGQFGFGVQAFRAMAQLLVVYSSCGDGNIWRAAIDRDESTVAQPQRFDSVQELLDFDSALATSASEGAFASTDGKLFFDDEVRGTAVSLQGLDPSWVHGLRGLTLARDIESHFEGVLRNDFVNVSVTWPTPRNRAARQIHVCEAFDYTQLQGTEFSGWYDAAKKSLELGDEESRDSNELHFKIIVSAQPNPQKRVRFLKLGRTINSASELASFQPRSSTTGNAKLWEHPGVCGFVEVGSALDPVLTRDDFKQTQSRREVYAALRRLESTLEEALEGLMREIHENEMSALEGLVQDAIDSLFSQDRQEDLEDQGELLQQQQPEDGLQEFEEDEAEMVHDEVAYKLVSTKPKKKRVKQGMFRVKFVHQAEDAIEPVRSFRADDTIFINSSHPDYMERAPVNPKTGSLRLTARSTSYLVNEIAQYYRDEFYSRLEHEPPSDRHGIYRDLLDTVNRLERTVTRRTRNVDGPILSTASTRKPATKLSGEDGRGRATMGHGAAEALAKYGDQMPYCEPSWYQGGHSPYYTESHRAWRDKVRKFVEEELQPNTEKWIETGYPKEIHERAYELGIQGAIFPVEYGGTPPEGFDAFHEVILWDELARCGGGMVFAQLSVNSMALPPVLNAGSDELKARVVPDVVSGKKFISLALSEPTAGSDITKLQTTAVRDGDHFVVSGSKKWITGGHMADYLTTLVATDPEAGVFGLSMLLIETDRPGVNIRKMETQFDTSHSTTFITFDEVRVPVSNIIGEENQGFMHIVTNLNHERLVIAISACRSARTCYQEALHWVLNRKVFGKELIQHQVIQYKLAELAQQIESLQDSIDRVAFQFKSGVPDAKLGSLCSMLKVQASRTFEHCAREASQLFGGASIVKEGRGKVVERLYREVRTTAIPGGSEELLMSQVGKDIYKKSKKASGGQTQNADVQRRAGGRRLSRGRSEHSESRSRGGAQRMGNHPGFKGKAKLSEAEAKTVAGALWDEEMWSQLVDGSEDGTVRKSVLVRSIKDLRRDRVAKEVVGGMLLTKDEDPETAVARREAKREALRQNQKVFEEVPLLRVFGSVTPNDKTSELMDDIGEDRIVGMTDRFYQYMFEDAWLDQFVRSHEDPHGRRLGTWFVEKMGGGEIWTMSRPPDSRTKAHRDAWTSPKRDPSKHGRRFKISDTRMWIRNMGMAARAEGLDAHQPFFNHFRQLLTAFIGVYERSAPPFVAIDFNWSANPKNIEQYVANGHVHLDLVALDPDFDPATDPFGAAAVEKVSRR</sequence>
<keyword evidence="4" id="KW-0274">FAD</keyword>
<dbReference type="Gene3D" id="1.20.140.10">
    <property type="entry name" value="Butyryl-CoA Dehydrogenase, subunit A, domain 3"/>
    <property type="match status" value="1"/>
</dbReference>
<gene>
    <name evidence="10" type="ORF">SCF082_LOCUS7508</name>
</gene>
<dbReference type="InterPro" id="IPR009100">
    <property type="entry name" value="AcylCoA_DH/oxidase_NM_dom_sf"/>
</dbReference>
<dbReference type="EMBL" id="CAXAMM010004220">
    <property type="protein sequence ID" value="CAK9002867.1"/>
    <property type="molecule type" value="Genomic_DNA"/>
</dbReference>
<dbReference type="InterPro" id="IPR012292">
    <property type="entry name" value="Globin/Proto"/>
</dbReference>
<dbReference type="InterPro" id="IPR036890">
    <property type="entry name" value="HATPase_C_sf"/>
</dbReference>
<dbReference type="Pfam" id="PF13589">
    <property type="entry name" value="HATPase_c_3"/>
    <property type="match status" value="1"/>
</dbReference>
<dbReference type="SUPFAM" id="SSF56645">
    <property type="entry name" value="Acyl-CoA dehydrogenase NM domain-like"/>
    <property type="match status" value="1"/>
</dbReference>
<comment type="cofactor">
    <cofactor evidence="1">
        <name>FAD</name>
        <dbReference type="ChEBI" id="CHEBI:57692"/>
    </cofactor>
</comment>
<reference evidence="10 11" key="1">
    <citation type="submission" date="2024-02" db="EMBL/GenBank/DDBJ databases">
        <authorList>
            <person name="Chen Y."/>
            <person name="Shah S."/>
            <person name="Dougan E. K."/>
            <person name="Thang M."/>
            <person name="Chan C."/>
        </authorList>
    </citation>
    <scope>NUCLEOTIDE SEQUENCE [LARGE SCALE GENOMIC DNA]</scope>
</reference>
<evidence type="ECO:0000256" key="5">
    <source>
        <dbReference type="ARBA" id="ARBA00023002"/>
    </source>
</evidence>
<evidence type="ECO:0000313" key="10">
    <source>
        <dbReference type="EMBL" id="CAK9002867.1"/>
    </source>
</evidence>
<evidence type="ECO:0000259" key="8">
    <source>
        <dbReference type="Pfam" id="PF02770"/>
    </source>
</evidence>
<dbReference type="Pfam" id="PF02770">
    <property type="entry name" value="Acyl-CoA_dh_M"/>
    <property type="match status" value="1"/>
</dbReference>
<comment type="caution">
    <text evidence="10">The sequence shown here is derived from an EMBL/GenBank/DDBJ whole genome shotgun (WGS) entry which is preliminary data.</text>
</comment>
<dbReference type="InterPro" id="IPR050741">
    <property type="entry name" value="Acyl-CoA_dehydrogenase"/>
</dbReference>
<keyword evidence="11" id="KW-1185">Reference proteome</keyword>
<protein>
    <submittedName>
        <fullName evidence="10">Acyl-CoA dehydrogenase AFT10-1 (AF-toxin biosynthesis protein 10-1)</fullName>
    </submittedName>
</protein>
<dbReference type="Gene3D" id="1.10.490.10">
    <property type="entry name" value="Globins"/>
    <property type="match status" value="1"/>
</dbReference>
<dbReference type="PANTHER" id="PTHR48083:SF28">
    <property type="entry name" value="ACYL-COA DEHYDROGENASE FAMILY PROTEIN (AFU_ORTHOLOGUE AFUA_6G10880)-RELATED"/>
    <property type="match status" value="1"/>
</dbReference>
<evidence type="ECO:0000256" key="3">
    <source>
        <dbReference type="ARBA" id="ARBA00022630"/>
    </source>
</evidence>
<evidence type="ECO:0000256" key="1">
    <source>
        <dbReference type="ARBA" id="ARBA00001974"/>
    </source>
</evidence>
<feature type="domain" description="Acyl-CoA dehydrogenase/oxidase C-terminal" evidence="7">
    <location>
        <begin position="834"/>
        <end position="987"/>
    </location>
</feature>
<keyword evidence="5" id="KW-0560">Oxidoreductase</keyword>
<dbReference type="SUPFAM" id="SSF47203">
    <property type="entry name" value="Acyl-CoA dehydrogenase C-terminal domain-like"/>
    <property type="match status" value="1"/>
</dbReference>
<organism evidence="10 11">
    <name type="scientific">Durusdinium trenchii</name>
    <dbReference type="NCBI Taxonomy" id="1381693"/>
    <lineage>
        <taxon>Eukaryota</taxon>
        <taxon>Sar</taxon>
        <taxon>Alveolata</taxon>
        <taxon>Dinophyceae</taxon>
        <taxon>Suessiales</taxon>
        <taxon>Symbiodiniaceae</taxon>
        <taxon>Durusdinium</taxon>
    </lineage>
</organism>
<dbReference type="Pfam" id="PF02771">
    <property type="entry name" value="Acyl-CoA_dh_N"/>
    <property type="match status" value="1"/>
</dbReference>
<evidence type="ECO:0000259" key="7">
    <source>
        <dbReference type="Pfam" id="PF00441"/>
    </source>
</evidence>
<feature type="region of interest" description="Disordered" evidence="6">
    <location>
        <begin position="553"/>
        <end position="577"/>
    </location>
</feature>
<name>A0ABP0IJW7_9DINO</name>
<dbReference type="InterPro" id="IPR036250">
    <property type="entry name" value="AcylCo_DH-like_C"/>
</dbReference>
<proteinExistence type="inferred from homology"/>
<evidence type="ECO:0000256" key="4">
    <source>
        <dbReference type="ARBA" id="ARBA00022827"/>
    </source>
</evidence>
<dbReference type="InterPro" id="IPR006091">
    <property type="entry name" value="Acyl-CoA_Oxase/DH_mid-dom"/>
</dbReference>
<dbReference type="PANTHER" id="PTHR48083">
    <property type="entry name" value="MEDIUM-CHAIN SPECIFIC ACYL-COA DEHYDROGENASE, MITOCHONDRIAL-RELATED"/>
    <property type="match status" value="1"/>
</dbReference>
<dbReference type="Pfam" id="PF00441">
    <property type="entry name" value="Acyl-CoA_dh_1"/>
    <property type="match status" value="1"/>
</dbReference>
<feature type="domain" description="Acyl-CoA dehydrogenase/oxidase N-terminal" evidence="9">
    <location>
        <begin position="610"/>
        <end position="724"/>
    </location>
</feature>
<feature type="region of interest" description="Disordered" evidence="6">
    <location>
        <begin position="991"/>
        <end position="1046"/>
    </location>
</feature>
<dbReference type="Gene3D" id="1.10.540.10">
    <property type="entry name" value="Acyl-CoA dehydrogenase/oxidase, N-terminal domain"/>
    <property type="match status" value="1"/>
</dbReference>
<evidence type="ECO:0000256" key="6">
    <source>
        <dbReference type="SAM" id="MobiDB-lite"/>
    </source>
</evidence>
<accession>A0ABP0IJW7</accession>
<dbReference type="InterPro" id="IPR013786">
    <property type="entry name" value="AcylCoA_DH/ox_N"/>
</dbReference>
<feature type="compositionally biased region" description="Basic and acidic residues" evidence="6">
    <location>
        <begin position="1017"/>
        <end position="1026"/>
    </location>
</feature>
<dbReference type="Gene3D" id="3.30.565.10">
    <property type="entry name" value="Histidine kinase-like ATPase, C-terminal domain"/>
    <property type="match status" value="1"/>
</dbReference>
<keyword evidence="3" id="KW-0285">Flavoprotein</keyword>
<dbReference type="Proteomes" id="UP001642464">
    <property type="component" value="Unassembled WGS sequence"/>
</dbReference>
<dbReference type="SUPFAM" id="SSF55874">
    <property type="entry name" value="ATPase domain of HSP90 chaperone/DNA topoisomerase II/histidine kinase"/>
    <property type="match status" value="1"/>
</dbReference>
<comment type="similarity">
    <text evidence="2">Belongs to the acyl-CoA dehydrogenase family.</text>
</comment>
<feature type="compositionally biased region" description="Basic and acidic residues" evidence="6">
    <location>
        <begin position="1211"/>
        <end position="1231"/>
    </location>
</feature>
<feature type="region of interest" description="Disordered" evidence="6">
    <location>
        <begin position="1206"/>
        <end position="1234"/>
    </location>
</feature>
<feature type="domain" description="Acyl-CoA oxidase/dehydrogenase middle" evidence="8">
    <location>
        <begin position="729"/>
        <end position="820"/>
    </location>
</feature>
<dbReference type="InterPro" id="IPR037069">
    <property type="entry name" value="AcylCoA_DH/ox_N_sf"/>
</dbReference>
<dbReference type="InterPro" id="IPR009075">
    <property type="entry name" value="AcylCo_DH/oxidase_C"/>
</dbReference>
<evidence type="ECO:0000256" key="2">
    <source>
        <dbReference type="ARBA" id="ARBA00009347"/>
    </source>
</evidence>